<evidence type="ECO:0000313" key="2">
    <source>
        <dbReference type="EMBL" id="KAL3786953.1"/>
    </source>
</evidence>
<evidence type="ECO:0000313" key="3">
    <source>
        <dbReference type="Proteomes" id="UP001530315"/>
    </source>
</evidence>
<dbReference type="SUPFAM" id="SSF53927">
    <property type="entry name" value="Cytidine deaminase-like"/>
    <property type="match status" value="1"/>
</dbReference>
<proteinExistence type="predicted"/>
<dbReference type="Proteomes" id="UP001530315">
    <property type="component" value="Unassembled WGS sequence"/>
</dbReference>
<evidence type="ECO:0000259" key="1">
    <source>
        <dbReference type="Pfam" id="PF00383"/>
    </source>
</evidence>
<dbReference type="EMBL" id="JALLAZ020000803">
    <property type="protein sequence ID" value="KAL3786953.1"/>
    <property type="molecule type" value="Genomic_DNA"/>
</dbReference>
<protein>
    <recommendedName>
        <fullName evidence="1">CMP/dCMP-type deaminase domain-containing protein</fullName>
    </recommendedName>
</protein>
<organism evidence="2 3">
    <name type="scientific">Stephanodiscus triporus</name>
    <dbReference type="NCBI Taxonomy" id="2934178"/>
    <lineage>
        <taxon>Eukaryota</taxon>
        <taxon>Sar</taxon>
        <taxon>Stramenopiles</taxon>
        <taxon>Ochrophyta</taxon>
        <taxon>Bacillariophyta</taxon>
        <taxon>Coscinodiscophyceae</taxon>
        <taxon>Thalassiosirophycidae</taxon>
        <taxon>Stephanodiscales</taxon>
        <taxon>Stephanodiscaceae</taxon>
        <taxon>Stephanodiscus</taxon>
    </lineage>
</organism>
<dbReference type="InterPro" id="IPR016193">
    <property type="entry name" value="Cytidine_deaminase-like"/>
</dbReference>
<dbReference type="Gene3D" id="3.40.140.10">
    <property type="entry name" value="Cytidine Deaminase, domain 2"/>
    <property type="match status" value="1"/>
</dbReference>
<keyword evidence="3" id="KW-1185">Reference proteome</keyword>
<accession>A0ABD3PFT0</accession>
<comment type="caution">
    <text evidence="2">The sequence shown here is derived from an EMBL/GenBank/DDBJ whole genome shotgun (WGS) entry which is preliminary data.</text>
</comment>
<dbReference type="PANTHER" id="PTHR11079:SF179">
    <property type="entry name" value="TRNA(ADENINE(34)) DEAMINASE, CHLOROPLASTIC"/>
    <property type="match status" value="1"/>
</dbReference>
<name>A0ABD3PFT0_9STRA</name>
<dbReference type="InterPro" id="IPR002125">
    <property type="entry name" value="CMP_dCMP_dom"/>
</dbReference>
<dbReference type="Pfam" id="PF00383">
    <property type="entry name" value="dCMP_cyt_deam_1"/>
    <property type="match status" value="1"/>
</dbReference>
<dbReference type="AlphaFoldDB" id="A0ABD3PFT0"/>
<feature type="domain" description="CMP/dCMP-type deaminase" evidence="1">
    <location>
        <begin position="67"/>
        <end position="204"/>
    </location>
</feature>
<gene>
    <name evidence="2" type="ORF">ACHAW5_009327</name>
</gene>
<reference evidence="2 3" key="1">
    <citation type="submission" date="2024-10" db="EMBL/GenBank/DDBJ databases">
        <title>Updated reference genomes for cyclostephanoid diatoms.</title>
        <authorList>
            <person name="Roberts W.R."/>
            <person name="Alverson A.J."/>
        </authorList>
    </citation>
    <scope>NUCLEOTIDE SEQUENCE [LARGE SCALE GENOMIC DNA]</scope>
    <source>
        <strain evidence="2 3">AJA276-08</strain>
    </source>
</reference>
<sequence>MFRYHLVNTALNCKNHRAHSILYDCAMLSSRSRECFSDQPSAATDSVARGPLAKFELHGYRPSKFLSDDENYMDIVMIITRSSMLRQGSMGCILVRPNTTAGGERRVGNDDSQQHDDDHGDDVFGRIIAAATNTSLFQTNDSDVHAEINAIGQVARRRHFSQSRESARVNIAEVSTLGATAYITMPPCKRCFGALHASGIQRIVSRKEHPSLLREAAREVGMYMSCLTQQQLADQKVRLGRLFAHTSVDSVALLRGQALTSDDALLFHTDIEGNEKRK</sequence>
<dbReference type="PANTHER" id="PTHR11079">
    <property type="entry name" value="CYTOSINE DEAMINASE FAMILY MEMBER"/>
    <property type="match status" value="1"/>
</dbReference>